<keyword evidence="7" id="KW-1185">Reference proteome</keyword>
<dbReference type="CDD" id="cd06329">
    <property type="entry name" value="PBP1_SBP-like"/>
    <property type="match status" value="1"/>
</dbReference>
<dbReference type="Pfam" id="PF13458">
    <property type="entry name" value="Peripla_BP_6"/>
    <property type="match status" value="1"/>
</dbReference>
<accession>A0A2R8C8S8</accession>
<evidence type="ECO:0000256" key="2">
    <source>
        <dbReference type="ARBA" id="ARBA00022729"/>
    </source>
</evidence>
<gene>
    <name evidence="6" type="ORF">TRM7615_02320</name>
</gene>
<feature type="signal peptide" evidence="4">
    <location>
        <begin position="1"/>
        <end position="24"/>
    </location>
</feature>
<evidence type="ECO:0000313" key="7">
    <source>
        <dbReference type="Proteomes" id="UP000244898"/>
    </source>
</evidence>
<dbReference type="PANTHER" id="PTHR30483">
    <property type="entry name" value="LEUCINE-SPECIFIC-BINDING PROTEIN"/>
    <property type="match status" value="1"/>
</dbReference>
<dbReference type="InterPro" id="IPR028082">
    <property type="entry name" value="Peripla_BP_I"/>
</dbReference>
<dbReference type="Proteomes" id="UP000244898">
    <property type="component" value="Unassembled WGS sequence"/>
</dbReference>
<evidence type="ECO:0000256" key="3">
    <source>
        <dbReference type="ARBA" id="ARBA00022970"/>
    </source>
</evidence>
<dbReference type="RefSeq" id="WP_108787589.1">
    <property type="nucleotide sequence ID" value="NZ_ONZG01000005.1"/>
</dbReference>
<evidence type="ECO:0000256" key="4">
    <source>
        <dbReference type="SAM" id="SignalP"/>
    </source>
</evidence>
<organism evidence="6 7">
    <name type="scientific">Falsiruegeria mediterranea M17</name>
    <dbReference type="NCBI Taxonomy" id="1200281"/>
    <lineage>
        <taxon>Bacteria</taxon>
        <taxon>Pseudomonadati</taxon>
        <taxon>Pseudomonadota</taxon>
        <taxon>Alphaproteobacteria</taxon>
        <taxon>Rhodobacterales</taxon>
        <taxon>Roseobacteraceae</taxon>
        <taxon>Falsiruegeria</taxon>
    </lineage>
</organism>
<name>A0A2R8C8S8_9RHOB</name>
<protein>
    <recommendedName>
        <fullName evidence="5">Leucine-binding protein domain-containing protein</fullName>
    </recommendedName>
</protein>
<dbReference type="EMBL" id="ONZG01000005">
    <property type="protein sequence ID" value="SPJ28812.1"/>
    <property type="molecule type" value="Genomic_DNA"/>
</dbReference>
<keyword evidence="3" id="KW-0029">Amino-acid transport</keyword>
<sequence length="413" mass="44356">MRNKKLLGLTTALALTLSAAAGYAENIKIAFIDPLSGPFAATGEDGLHQYEFAADTLVNQQGGVLDGQMFEIVPFDNKISAKESLIQLQVAIDQGIRFIAQGNSSGVANALTDAINKHNKRNPDKRVLFLNYSAVDPALTNDKCNFWHFRFDANADIKMDALTDVIAGNDEIKKVYIIGQDYSFGKAVAAAAVRFLGEKRPDIEIVGNELHPIGKIKDFTPYGRKIMASEADAVITGNWGADMLGLGKSVLQNGFDGPIYTYYAASTGITAAFGESGVGSLKLVGEGQLNPPVSDRADAYAKAFKEKYPDDDLGQPRIANVVEMLARAINDAGTATDMVAVANALEGMEHDSIWGTKVLMRESDHQAIQAVHVQAHAPDVAHDFDNSGFGLLTENSVEMASADAPTTCKMKRP</sequence>
<evidence type="ECO:0000259" key="5">
    <source>
        <dbReference type="Pfam" id="PF13458"/>
    </source>
</evidence>
<feature type="domain" description="Leucine-binding protein" evidence="5">
    <location>
        <begin position="27"/>
        <end position="373"/>
    </location>
</feature>
<feature type="chain" id="PRO_5015354704" description="Leucine-binding protein domain-containing protein" evidence="4">
    <location>
        <begin position="25"/>
        <end position="413"/>
    </location>
</feature>
<dbReference type="InterPro" id="IPR028081">
    <property type="entry name" value="Leu-bd"/>
</dbReference>
<dbReference type="GO" id="GO:0006865">
    <property type="term" value="P:amino acid transport"/>
    <property type="evidence" value="ECO:0007669"/>
    <property type="project" value="UniProtKB-KW"/>
</dbReference>
<keyword evidence="2 4" id="KW-0732">Signal</keyword>
<dbReference type="InterPro" id="IPR051010">
    <property type="entry name" value="BCAA_transport"/>
</dbReference>
<evidence type="ECO:0000256" key="1">
    <source>
        <dbReference type="ARBA" id="ARBA00010062"/>
    </source>
</evidence>
<keyword evidence="3" id="KW-0813">Transport</keyword>
<dbReference type="AlphaFoldDB" id="A0A2R8C8S8"/>
<evidence type="ECO:0000313" key="6">
    <source>
        <dbReference type="EMBL" id="SPJ28812.1"/>
    </source>
</evidence>
<dbReference type="PANTHER" id="PTHR30483:SF6">
    <property type="entry name" value="PERIPLASMIC BINDING PROTEIN OF ABC TRANSPORTER FOR NATURAL AMINO ACIDS"/>
    <property type="match status" value="1"/>
</dbReference>
<reference evidence="7" key="1">
    <citation type="submission" date="2018-03" db="EMBL/GenBank/DDBJ databases">
        <authorList>
            <person name="Rodrigo-Torres L."/>
            <person name="Arahal R. D."/>
            <person name="Lucena T."/>
        </authorList>
    </citation>
    <scope>NUCLEOTIDE SEQUENCE [LARGE SCALE GENOMIC DNA]</scope>
    <source>
        <strain evidence="7">CECT 7615</strain>
    </source>
</reference>
<dbReference type="SUPFAM" id="SSF53822">
    <property type="entry name" value="Periplasmic binding protein-like I"/>
    <property type="match status" value="1"/>
</dbReference>
<dbReference type="OrthoDB" id="9768099at2"/>
<dbReference type="Gene3D" id="3.40.50.2300">
    <property type="match status" value="2"/>
</dbReference>
<proteinExistence type="inferred from homology"/>
<comment type="similarity">
    <text evidence="1">Belongs to the leucine-binding protein family.</text>
</comment>